<evidence type="ECO:0000313" key="3">
    <source>
        <dbReference type="Proteomes" id="UP001215151"/>
    </source>
</evidence>
<accession>A0AAD7TM76</accession>
<proteinExistence type="predicted"/>
<sequence>MEPSLAHFLAEHYGAVKTRFPGEGRRKWRLRVAELFWSLSSEQKGAYLASVSTLELISKEGRVDRSRKLNLDGSYPQISQNPLTAESLEDADFNTDEDPSDDISDNAPGIGILLRTDYSDEEAWQAFYAKLQDAESEFASDAAPEGAEADADMNGEASSAAQGAASSSTDAEGDTAMEDEDADADDGDDAAPIFFVINAPPAERAKFAGISNLAALRLLNDVDMRRAPAPPAGTKRVRPPNRLVDHDGWQEVYSGKTVWIYDAKSNQDHGPIFAAITLGLGSSAESRGSPVCISSADSWRARVSHICELQVNLASGAMSIDFGGLDRWDYEERVRNLEEAVKPVS</sequence>
<feature type="region of interest" description="Disordered" evidence="1">
    <location>
        <begin position="138"/>
        <end position="188"/>
    </location>
</feature>
<dbReference type="AlphaFoldDB" id="A0AAD7TM76"/>
<protein>
    <submittedName>
        <fullName evidence="2">Uncharacterized protein</fullName>
    </submittedName>
</protein>
<gene>
    <name evidence="2" type="ORF">ONZ51_g8981</name>
</gene>
<evidence type="ECO:0000313" key="2">
    <source>
        <dbReference type="EMBL" id="KAJ8469456.1"/>
    </source>
</evidence>
<organism evidence="2 3">
    <name type="scientific">Trametes cubensis</name>
    <dbReference type="NCBI Taxonomy" id="1111947"/>
    <lineage>
        <taxon>Eukaryota</taxon>
        <taxon>Fungi</taxon>
        <taxon>Dikarya</taxon>
        <taxon>Basidiomycota</taxon>
        <taxon>Agaricomycotina</taxon>
        <taxon>Agaricomycetes</taxon>
        <taxon>Polyporales</taxon>
        <taxon>Polyporaceae</taxon>
        <taxon>Trametes</taxon>
    </lineage>
</organism>
<dbReference type="Proteomes" id="UP001215151">
    <property type="component" value="Unassembled WGS sequence"/>
</dbReference>
<dbReference type="EMBL" id="JAPEVG010000289">
    <property type="protein sequence ID" value="KAJ8469456.1"/>
    <property type="molecule type" value="Genomic_DNA"/>
</dbReference>
<reference evidence="2" key="1">
    <citation type="submission" date="2022-11" db="EMBL/GenBank/DDBJ databases">
        <title>Genome Sequence of Cubamyces cubensis.</title>
        <authorList>
            <person name="Buettner E."/>
        </authorList>
    </citation>
    <scope>NUCLEOTIDE SEQUENCE</scope>
    <source>
        <strain evidence="2">MPL-01</strain>
    </source>
</reference>
<comment type="caution">
    <text evidence="2">The sequence shown here is derived from an EMBL/GenBank/DDBJ whole genome shotgun (WGS) entry which is preliminary data.</text>
</comment>
<feature type="compositionally biased region" description="Acidic residues" evidence="1">
    <location>
        <begin position="171"/>
        <end position="188"/>
    </location>
</feature>
<feature type="compositionally biased region" description="Low complexity" evidence="1">
    <location>
        <begin position="157"/>
        <end position="170"/>
    </location>
</feature>
<name>A0AAD7TM76_9APHY</name>
<evidence type="ECO:0000256" key="1">
    <source>
        <dbReference type="SAM" id="MobiDB-lite"/>
    </source>
</evidence>
<keyword evidence="3" id="KW-1185">Reference proteome</keyword>